<evidence type="ECO:0000313" key="2">
    <source>
        <dbReference type="EMBL" id="NBL64105.1"/>
    </source>
</evidence>
<feature type="domain" description="Beta-lactamase-related" evidence="1">
    <location>
        <begin position="80"/>
        <end position="373"/>
    </location>
</feature>
<evidence type="ECO:0000259" key="1">
    <source>
        <dbReference type="Pfam" id="PF00144"/>
    </source>
</evidence>
<gene>
    <name evidence="2" type="ORF">GV828_02700</name>
</gene>
<dbReference type="RefSeq" id="WP_166535923.1">
    <property type="nucleotide sequence ID" value="NZ_JAABLM010000002.1"/>
</dbReference>
<dbReference type="GO" id="GO:0016787">
    <property type="term" value="F:hydrolase activity"/>
    <property type="evidence" value="ECO:0007669"/>
    <property type="project" value="UniProtKB-KW"/>
</dbReference>
<dbReference type="InterPro" id="IPR001466">
    <property type="entry name" value="Beta-lactam-related"/>
</dbReference>
<sequence length="400" mass="46210">MNFYKNIAPIVLAGTLLFTACKEKNKELASHEVAEIFNPEIINPYSAKTKKLSDNYLSEKRAKIQEFYDKNWPNETLNGGFIVAKNGEIIFEKYNGKANFKTGEEIKPNTALHIASVSKVLTAAVVLKLVDREKLTLETTVQEILPSFPYEEITVKMLLNHRSGLPNYAYFADDRKIWDRSKMLKNQDILDLMAKHRFNLYFLPDRKFGYCNTNYAILALIIEKITGKSYPEVMQEMVFVPLDMKDTFVYDHERDKETASQSYKGNKVLYETNHLDDVYGDKNIYSTPRDLMKFDLATYSGKYLNEVLMSEVFKGYSYESKGTRNYGLGIRLLEWDTGEELFYHNGWWHGNTSSYVKLKNDTVTMIALSNKFSYKPYKILKLSPIFGKYPIKSNEGDSAD</sequence>
<evidence type="ECO:0000313" key="3">
    <source>
        <dbReference type="Proteomes" id="UP000798602"/>
    </source>
</evidence>
<dbReference type="PROSITE" id="PS51257">
    <property type="entry name" value="PROKAR_LIPOPROTEIN"/>
    <property type="match status" value="1"/>
</dbReference>
<dbReference type="SUPFAM" id="SSF56601">
    <property type="entry name" value="beta-lactamase/transpeptidase-like"/>
    <property type="match status" value="1"/>
</dbReference>
<keyword evidence="2" id="KW-0378">Hydrolase</keyword>
<dbReference type="InterPro" id="IPR050491">
    <property type="entry name" value="AmpC-like"/>
</dbReference>
<dbReference type="Proteomes" id="UP000798602">
    <property type="component" value="Unassembled WGS sequence"/>
</dbReference>
<dbReference type="EMBL" id="JAABLM010000002">
    <property type="protein sequence ID" value="NBL64105.1"/>
    <property type="molecule type" value="Genomic_DNA"/>
</dbReference>
<accession>A0ABW9Z5I3</accession>
<dbReference type="InterPro" id="IPR012338">
    <property type="entry name" value="Beta-lactam/transpept-like"/>
</dbReference>
<organism evidence="2 3">
    <name type="scientific">Flavobacterium ichthyis</name>
    <dbReference type="NCBI Taxonomy" id="2698827"/>
    <lineage>
        <taxon>Bacteria</taxon>
        <taxon>Pseudomonadati</taxon>
        <taxon>Bacteroidota</taxon>
        <taxon>Flavobacteriia</taxon>
        <taxon>Flavobacteriales</taxon>
        <taxon>Flavobacteriaceae</taxon>
        <taxon>Flavobacterium</taxon>
    </lineage>
</organism>
<proteinExistence type="predicted"/>
<dbReference type="PANTHER" id="PTHR46825">
    <property type="entry name" value="D-ALANYL-D-ALANINE-CARBOXYPEPTIDASE/ENDOPEPTIDASE AMPH"/>
    <property type="match status" value="1"/>
</dbReference>
<reference evidence="3" key="1">
    <citation type="submission" date="2020-01" db="EMBL/GenBank/DDBJ databases">
        <title>Sphingomonas sp. strain CSW-10.</title>
        <authorList>
            <person name="Chen W.-M."/>
        </authorList>
    </citation>
    <scope>NUCLEOTIDE SEQUENCE [LARGE SCALE GENOMIC DNA]</scope>
    <source>
        <strain evidence="3">NST-5</strain>
    </source>
</reference>
<name>A0ABW9Z5I3_9FLAO</name>
<protein>
    <submittedName>
        <fullName evidence="2">Serine hydrolase</fullName>
    </submittedName>
</protein>
<dbReference type="Pfam" id="PF00144">
    <property type="entry name" value="Beta-lactamase"/>
    <property type="match status" value="1"/>
</dbReference>
<dbReference type="Gene3D" id="3.40.710.10">
    <property type="entry name" value="DD-peptidase/beta-lactamase superfamily"/>
    <property type="match status" value="1"/>
</dbReference>
<comment type="caution">
    <text evidence="2">The sequence shown here is derived from an EMBL/GenBank/DDBJ whole genome shotgun (WGS) entry which is preliminary data.</text>
</comment>
<dbReference type="PANTHER" id="PTHR46825:SF9">
    <property type="entry name" value="BETA-LACTAMASE-RELATED DOMAIN-CONTAINING PROTEIN"/>
    <property type="match status" value="1"/>
</dbReference>
<keyword evidence="3" id="KW-1185">Reference proteome</keyword>